<dbReference type="PANTHER" id="PTHR39339:SF1">
    <property type="entry name" value="CHAD DOMAIN-CONTAINING PROTEIN"/>
    <property type="match status" value="1"/>
</dbReference>
<evidence type="ECO:0000313" key="3">
    <source>
        <dbReference type="EMBL" id="WPU66858.1"/>
    </source>
</evidence>
<keyword evidence="4" id="KW-1185">Reference proteome</keyword>
<name>A0AAX4HUU2_9BACT</name>
<accession>A0AAX4HUU2</accession>
<dbReference type="InterPro" id="IPR038186">
    <property type="entry name" value="CHAD_dom_sf"/>
</dbReference>
<protein>
    <submittedName>
        <fullName evidence="3">CHAD domain-containing protein</fullName>
    </submittedName>
</protein>
<dbReference type="EMBL" id="CP139487">
    <property type="protein sequence ID" value="WPU66858.1"/>
    <property type="molecule type" value="Genomic_DNA"/>
</dbReference>
<dbReference type="InterPro" id="IPR007899">
    <property type="entry name" value="CHAD_dom"/>
</dbReference>
<sequence>MKPSEKDLHKYRLKSFIKNESMALTSLAEKTGDRPKRKRVHDLRVSIRKMRSIVDNEIFKKLGKTLGKVRDLDVAIRNAKAYNLDNKKLKKERKHLRKKVKKSLKPSKLHKLNIKVRSATNEVNQNPNVPARAQEMIKRLHEWEHPLDNDDLHSFRKTIKEVRYLLEATGQKTDYLINLQDHLGKVHDLAVFARIYEKNPTIEKEREVQIEESKKLANPAIKRALAELRALT</sequence>
<evidence type="ECO:0000259" key="2">
    <source>
        <dbReference type="SMART" id="SM00880"/>
    </source>
</evidence>
<proteinExistence type="predicted"/>
<evidence type="ECO:0000256" key="1">
    <source>
        <dbReference type="SAM" id="Coils"/>
    </source>
</evidence>
<dbReference type="Gene3D" id="1.40.20.10">
    <property type="entry name" value="CHAD domain"/>
    <property type="match status" value="1"/>
</dbReference>
<feature type="domain" description="CHAD" evidence="2">
    <location>
        <begin position="16"/>
        <end position="231"/>
    </location>
</feature>
<organism evidence="3 4">
    <name type="scientific">Peredibacter starrii</name>
    <dbReference type="NCBI Taxonomy" id="28202"/>
    <lineage>
        <taxon>Bacteria</taxon>
        <taxon>Pseudomonadati</taxon>
        <taxon>Bdellovibrionota</taxon>
        <taxon>Bacteriovoracia</taxon>
        <taxon>Bacteriovoracales</taxon>
        <taxon>Bacteriovoracaceae</taxon>
        <taxon>Peredibacter</taxon>
    </lineage>
</organism>
<evidence type="ECO:0000313" key="4">
    <source>
        <dbReference type="Proteomes" id="UP001324634"/>
    </source>
</evidence>
<dbReference type="AlphaFoldDB" id="A0AAX4HUU2"/>
<reference evidence="3 4" key="1">
    <citation type="submission" date="2023-11" db="EMBL/GenBank/DDBJ databases">
        <title>Peredibacter starrii A3.12.</title>
        <authorList>
            <person name="Mitchell R.J."/>
        </authorList>
    </citation>
    <scope>NUCLEOTIDE SEQUENCE [LARGE SCALE GENOMIC DNA]</scope>
    <source>
        <strain evidence="3 4">A3.12</strain>
    </source>
</reference>
<gene>
    <name evidence="3" type="ORF">SOO65_08860</name>
</gene>
<keyword evidence="1" id="KW-0175">Coiled coil</keyword>
<dbReference type="SMART" id="SM00880">
    <property type="entry name" value="CHAD"/>
    <property type="match status" value="1"/>
</dbReference>
<dbReference type="PANTHER" id="PTHR39339">
    <property type="entry name" value="SLR1444 PROTEIN"/>
    <property type="match status" value="1"/>
</dbReference>
<dbReference type="Proteomes" id="UP001324634">
    <property type="component" value="Chromosome"/>
</dbReference>
<feature type="coiled-coil region" evidence="1">
    <location>
        <begin position="72"/>
        <end position="99"/>
    </location>
</feature>
<dbReference type="KEGG" id="psti:SOO65_08860"/>
<dbReference type="Pfam" id="PF05235">
    <property type="entry name" value="CHAD"/>
    <property type="match status" value="1"/>
</dbReference>